<evidence type="ECO:0000259" key="2">
    <source>
        <dbReference type="Pfam" id="PF05229"/>
    </source>
</evidence>
<protein>
    <submittedName>
        <fullName evidence="3">Spore coat protein U (SCPU) domain-containing protein</fullName>
    </submittedName>
</protein>
<dbReference type="AlphaFoldDB" id="A0A239G0R8"/>
<dbReference type="EMBL" id="FZOL01000011">
    <property type="protein sequence ID" value="SNS62640.1"/>
    <property type="molecule type" value="Genomic_DNA"/>
</dbReference>
<feature type="signal peptide" evidence="1">
    <location>
        <begin position="1"/>
        <end position="19"/>
    </location>
</feature>
<organism evidence="3 4">
    <name type="scientific">Pseudomonas japonica</name>
    <dbReference type="NCBI Taxonomy" id="256466"/>
    <lineage>
        <taxon>Bacteria</taxon>
        <taxon>Pseudomonadati</taxon>
        <taxon>Pseudomonadota</taxon>
        <taxon>Gammaproteobacteria</taxon>
        <taxon>Pseudomonadales</taxon>
        <taxon>Pseudomonadaceae</taxon>
        <taxon>Pseudomonas</taxon>
    </lineage>
</organism>
<dbReference type="InterPro" id="IPR007893">
    <property type="entry name" value="Spore_coat_U/FanG"/>
</dbReference>
<accession>A0A239G0R8</accession>
<feature type="chain" id="PRO_5011218850" evidence="1">
    <location>
        <begin position="20"/>
        <end position="323"/>
    </location>
</feature>
<dbReference type="PANTHER" id="PTHR37089">
    <property type="entry name" value="PROTEIN U-RELATED"/>
    <property type="match status" value="1"/>
</dbReference>
<keyword evidence="3" id="KW-0167">Capsid protein</keyword>
<proteinExistence type="predicted"/>
<gene>
    <name evidence="3" type="ORF">SAMN05444352_11189</name>
</gene>
<dbReference type="Proteomes" id="UP000198407">
    <property type="component" value="Unassembled WGS sequence"/>
</dbReference>
<dbReference type="PANTHER" id="PTHR37089:SF1">
    <property type="entry name" value="MEMBRANE PROTEIN"/>
    <property type="match status" value="1"/>
</dbReference>
<dbReference type="InterPro" id="IPR053167">
    <property type="entry name" value="Spore_coat_component"/>
</dbReference>
<keyword evidence="1" id="KW-0732">Signal</keyword>
<dbReference type="STRING" id="1215104.GCA_000730585_00783"/>
<keyword evidence="4" id="KW-1185">Reference proteome</keyword>
<sequence length="323" mass="33776">MRRCLTLLLLCLLAAQARAQCAVVQATNAAFGSVASTLVNTAQQSTSTTNAGLRCSGTLVSLLRSDDFFKLTLTPQGGTTGMVGPTGDVIQYTLYADNTTAYPITRGQPFDFARHGILEALGLLGSIVPSTVPLYLKTLTGSNVAAGTYTENFTVFWNWDYCYGIGVGGLCLGRQISSGTTSMSVSLTVTADCQITTPIINFGTAPVVSGFSTVSQSVSLSCTKGSAYTVGLNDGLYVSGGRRRMKSSTASNYLAYDIFKSAGSVRWGSVTSARRASSDADINPGNGTGSGSQVFNYNARVYTDQGTPPAGAYQDSVILDVAF</sequence>
<dbReference type="Pfam" id="PF05229">
    <property type="entry name" value="SCPU"/>
    <property type="match status" value="2"/>
</dbReference>
<evidence type="ECO:0000313" key="3">
    <source>
        <dbReference type="EMBL" id="SNS62640.1"/>
    </source>
</evidence>
<keyword evidence="3" id="KW-0946">Virion</keyword>
<dbReference type="SMART" id="SM00972">
    <property type="entry name" value="SCPU"/>
    <property type="match status" value="2"/>
</dbReference>
<name>A0A239G0R8_9PSED</name>
<evidence type="ECO:0000313" key="4">
    <source>
        <dbReference type="Proteomes" id="UP000198407"/>
    </source>
</evidence>
<evidence type="ECO:0000256" key="1">
    <source>
        <dbReference type="SAM" id="SignalP"/>
    </source>
</evidence>
<dbReference type="RefSeq" id="WP_042129124.1">
    <property type="nucleotide sequence ID" value="NZ_FZOL01000011.1"/>
</dbReference>
<reference evidence="4" key="1">
    <citation type="submission" date="2017-06" db="EMBL/GenBank/DDBJ databases">
        <authorList>
            <person name="Varghese N."/>
            <person name="Submissions S."/>
        </authorList>
    </citation>
    <scope>NUCLEOTIDE SEQUENCE [LARGE SCALE GENOMIC DNA]</scope>
    <source>
        <strain evidence="4">DSM 22348</strain>
    </source>
</reference>
<dbReference type="OrthoDB" id="8901110at2"/>
<feature type="domain" description="Spore coat protein U/FanG" evidence="2">
    <location>
        <begin position="180"/>
        <end position="318"/>
    </location>
</feature>
<feature type="domain" description="Spore coat protein U/FanG" evidence="2">
    <location>
        <begin position="13"/>
        <end position="155"/>
    </location>
</feature>